<feature type="transmembrane region" description="Helical" evidence="1">
    <location>
        <begin position="34"/>
        <end position="58"/>
    </location>
</feature>
<feature type="transmembrane region" description="Helical" evidence="1">
    <location>
        <begin position="64"/>
        <end position="84"/>
    </location>
</feature>
<evidence type="ECO:0000313" key="2">
    <source>
        <dbReference type="EMBL" id="KPQ44561.1"/>
    </source>
</evidence>
<accession>A0A0P8E2K4</accession>
<protein>
    <submittedName>
        <fullName evidence="2">Uncharacterized protein</fullName>
    </submittedName>
</protein>
<comment type="caution">
    <text evidence="2">The sequence shown here is derived from an EMBL/GenBank/DDBJ whole genome shotgun (WGS) entry which is preliminary data.</text>
</comment>
<dbReference type="Proteomes" id="UP000050360">
    <property type="component" value="Unassembled WGS sequence"/>
</dbReference>
<keyword evidence="1" id="KW-1133">Transmembrane helix</keyword>
<keyword evidence="1" id="KW-0812">Transmembrane</keyword>
<evidence type="ECO:0000256" key="1">
    <source>
        <dbReference type="SAM" id="Phobius"/>
    </source>
</evidence>
<evidence type="ECO:0000313" key="3">
    <source>
        <dbReference type="Proteomes" id="UP000050360"/>
    </source>
</evidence>
<organism evidence="2 3">
    <name type="scientific">Candidatus Methanoperedens nitratireducens</name>
    <dbReference type="NCBI Taxonomy" id="1392998"/>
    <lineage>
        <taxon>Archaea</taxon>
        <taxon>Methanobacteriati</taxon>
        <taxon>Methanobacteriota</taxon>
        <taxon>Stenosarchaea group</taxon>
        <taxon>Methanomicrobia</taxon>
        <taxon>Methanosarcinales</taxon>
        <taxon>ANME-2 cluster</taxon>
        <taxon>Candidatus Methanoperedentaceae</taxon>
        <taxon>Candidatus Methanoperedens</taxon>
    </lineage>
</organism>
<proteinExistence type="predicted"/>
<dbReference type="EMBL" id="LKCM01000076">
    <property type="protein sequence ID" value="KPQ44561.1"/>
    <property type="molecule type" value="Genomic_DNA"/>
</dbReference>
<feature type="transmembrane region" description="Helical" evidence="1">
    <location>
        <begin position="6"/>
        <end position="22"/>
    </location>
</feature>
<name>A0A0P8E2K4_9EURY</name>
<reference evidence="2 3" key="1">
    <citation type="submission" date="2015-09" db="EMBL/GenBank/DDBJ databases">
        <title>A metagenomics-based metabolic model of nitrate-dependent anaerobic oxidation of methane by Methanoperedens-like archaea.</title>
        <authorList>
            <person name="Arshad A."/>
            <person name="Speth D.R."/>
            <person name="De Graaf R.M."/>
            <person name="Op Den Camp H.J."/>
            <person name="Jetten M.S."/>
            <person name="Welte C.U."/>
        </authorList>
    </citation>
    <scope>NUCLEOTIDE SEQUENCE [LARGE SCALE GENOMIC DNA]</scope>
</reference>
<sequence>MAYTLQILIIIIGIIYGYMKPGKEDRSALLKRGVVIGIILGAIMVGLGLLWGGAILLLGSLAGVYLFIEVTILAVLFIIGTYIGDMLERK</sequence>
<gene>
    <name evidence="2" type="ORF">MPEBLZ_00873</name>
</gene>
<dbReference type="AlphaFoldDB" id="A0A0P8E2K4"/>
<keyword evidence="1" id="KW-0472">Membrane</keyword>